<dbReference type="Pfam" id="PF10014">
    <property type="entry name" value="2OG-Fe_Oxy_2"/>
    <property type="match status" value="1"/>
</dbReference>
<name>A0ABT0GL36_9GAMM</name>
<evidence type="ECO:0000313" key="1">
    <source>
        <dbReference type="EMBL" id="MCK7595249.1"/>
    </source>
</evidence>
<keyword evidence="1" id="KW-0223">Dioxygenase</keyword>
<sequence>MTLARFPAWRLDDEAPASLIRQQGFALLGPDATRRLCGEPLPALDTLPAFWGDLPLDEHLRDGGRYRHRRHASLVIRPPAIEIAPRRPHWQPLDYNALHGGFERWFAPCTDPFLAAPALRSLLRGLAATFAEVAGHPVPFVEMHQFRITTADGIGRPTPEGAHRDGVDFVAVLLVDRQAVRGGETRVFQAEGMAGIRFTMEQPWTALLLDDARVIHETTPLQPDDAAGWRDTLVLTFRRDGFLDPS</sequence>
<keyword evidence="2" id="KW-1185">Reference proteome</keyword>
<dbReference type="EMBL" id="JALNMH010000015">
    <property type="protein sequence ID" value="MCK7595249.1"/>
    <property type="molecule type" value="Genomic_DNA"/>
</dbReference>
<organism evidence="1 2">
    <name type="scientific">Pseudomarimonas salicorniae</name>
    <dbReference type="NCBI Taxonomy" id="2933270"/>
    <lineage>
        <taxon>Bacteria</taxon>
        <taxon>Pseudomonadati</taxon>
        <taxon>Pseudomonadota</taxon>
        <taxon>Gammaproteobacteria</taxon>
        <taxon>Lysobacterales</taxon>
        <taxon>Lysobacteraceae</taxon>
        <taxon>Pseudomarimonas</taxon>
    </lineage>
</organism>
<dbReference type="GO" id="GO:0051213">
    <property type="term" value="F:dioxygenase activity"/>
    <property type="evidence" value="ECO:0007669"/>
    <property type="project" value="UniProtKB-KW"/>
</dbReference>
<accession>A0ABT0GL36</accession>
<protein>
    <submittedName>
        <fullName evidence="1">2OG-Fe dioxygenase family protein</fullName>
    </submittedName>
</protein>
<dbReference type="InterPro" id="IPR018724">
    <property type="entry name" value="2OG-Fe_dioxygenase"/>
</dbReference>
<comment type="caution">
    <text evidence="1">The sequence shown here is derived from an EMBL/GenBank/DDBJ whole genome shotgun (WGS) entry which is preliminary data.</text>
</comment>
<reference evidence="1" key="1">
    <citation type="submission" date="2022-04" db="EMBL/GenBank/DDBJ databases">
        <title>Lysobacter sp. CAU 1642 isolated from sea sand.</title>
        <authorList>
            <person name="Kim W."/>
        </authorList>
    </citation>
    <scope>NUCLEOTIDE SEQUENCE</scope>
    <source>
        <strain evidence="1">CAU 1642</strain>
    </source>
</reference>
<dbReference type="RefSeq" id="WP_248211061.1">
    <property type="nucleotide sequence ID" value="NZ_JALNMH010000015.1"/>
</dbReference>
<gene>
    <name evidence="1" type="ORF">M0G41_16435</name>
</gene>
<proteinExistence type="predicted"/>
<evidence type="ECO:0000313" key="2">
    <source>
        <dbReference type="Proteomes" id="UP001431449"/>
    </source>
</evidence>
<dbReference type="Gene3D" id="2.60.120.620">
    <property type="entry name" value="q2cbj1_9rhob like domain"/>
    <property type="match status" value="1"/>
</dbReference>
<dbReference type="Proteomes" id="UP001431449">
    <property type="component" value="Unassembled WGS sequence"/>
</dbReference>
<keyword evidence="1" id="KW-0560">Oxidoreductase</keyword>